<dbReference type="Pfam" id="PF02575">
    <property type="entry name" value="YbaB_DNA_bd"/>
    <property type="match status" value="1"/>
</dbReference>
<evidence type="ECO:0000313" key="2">
    <source>
        <dbReference type="Proteomes" id="UP000601223"/>
    </source>
</evidence>
<dbReference type="Proteomes" id="UP000601223">
    <property type="component" value="Unassembled WGS sequence"/>
</dbReference>
<evidence type="ECO:0000313" key="1">
    <source>
        <dbReference type="EMBL" id="GIF82357.1"/>
    </source>
</evidence>
<accession>A0A8J3JKU3</accession>
<reference evidence="1 2" key="1">
    <citation type="submission" date="2021-01" db="EMBL/GenBank/DDBJ databases">
        <title>Whole genome shotgun sequence of Catellatospora bangladeshensis NBRC 107357.</title>
        <authorList>
            <person name="Komaki H."/>
            <person name="Tamura T."/>
        </authorList>
    </citation>
    <scope>NUCLEOTIDE SEQUENCE [LARGE SCALE GENOMIC DNA]</scope>
    <source>
        <strain evidence="1 2">NBRC 107357</strain>
    </source>
</reference>
<dbReference type="SUPFAM" id="SSF82607">
    <property type="entry name" value="YbaB-like"/>
    <property type="match status" value="1"/>
</dbReference>
<sequence>MVRDFDDLLSGTRAELDRLRSAPPPADGPQPATGVGKALDGRIEAEMGADGKLTRLVLDPAVMRMDEKMLAREIITAVNTAWAARTGVDDATAAVAAIDQQALGERLTELQDQGLAAMKRYTDGIQNLLDRLERRVP</sequence>
<dbReference type="InterPro" id="IPR004401">
    <property type="entry name" value="YbaB/EbfC"/>
</dbReference>
<protein>
    <recommendedName>
        <fullName evidence="3">YbaB/EbfC DNA-binding family protein</fullName>
    </recommendedName>
</protein>
<gene>
    <name evidence="1" type="ORF">Cba03nite_37060</name>
</gene>
<dbReference type="GO" id="GO:0003677">
    <property type="term" value="F:DNA binding"/>
    <property type="evidence" value="ECO:0007669"/>
    <property type="project" value="InterPro"/>
</dbReference>
<dbReference type="Gene3D" id="3.30.1310.10">
    <property type="entry name" value="Nucleoid-associated protein YbaB-like domain"/>
    <property type="match status" value="1"/>
</dbReference>
<evidence type="ECO:0008006" key="3">
    <source>
        <dbReference type="Google" id="ProtNLM"/>
    </source>
</evidence>
<organism evidence="1 2">
    <name type="scientific">Catellatospora bangladeshensis</name>
    <dbReference type="NCBI Taxonomy" id="310355"/>
    <lineage>
        <taxon>Bacteria</taxon>
        <taxon>Bacillati</taxon>
        <taxon>Actinomycetota</taxon>
        <taxon>Actinomycetes</taxon>
        <taxon>Micromonosporales</taxon>
        <taxon>Micromonosporaceae</taxon>
        <taxon>Catellatospora</taxon>
    </lineage>
</organism>
<dbReference type="EMBL" id="BONF01000019">
    <property type="protein sequence ID" value="GIF82357.1"/>
    <property type="molecule type" value="Genomic_DNA"/>
</dbReference>
<keyword evidence="2" id="KW-1185">Reference proteome</keyword>
<proteinExistence type="predicted"/>
<comment type="caution">
    <text evidence="1">The sequence shown here is derived from an EMBL/GenBank/DDBJ whole genome shotgun (WGS) entry which is preliminary data.</text>
</comment>
<name>A0A8J3JKU3_9ACTN</name>
<dbReference type="AlphaFoldDB" id="A0A8J3JKU3"/>
<dbReference type="InterPro" id="IPR036894">
    <property type="entry name" value="YbaB-like_sf"/>
</dbReference>
<dbReference type="RefSeq" id="WP_376820471.1">
    <property type="nucleotide sequence ID" value="NZ_JBHTGC010000001.1"/>
</dbReference>